<dbReference type="Pfam" id="PF07587">
    <property type="entry name" value="PSD1"/>
    <property type="match status" value="1"/>
</dbReference>
<evidence type="ECO:0000256" key="1">
    <source>
        <dbReference type="ARBA" id="ARBA00022617"/>
    </source>
</evidence>
<keyword evidence="2 4" id="KW-0479">Metal-binding</keyword>
<sequence length="1072" mass="119346">MIVPILGSLRVWVGAAVAVAWLAGLAPAPAWADGQDAPTVPTIDFDRDIRPILSNTCYHCHGPDPTTRKAGLRLDSKPDAFATLRSGSRAIVPGNPDESELLLRITAEPDDPGKMPPPEAPNQLTPDQIQILTAWIQQGAPWTEHWAFLPPRRPTPPSIKPIPGDHAEPIRNPIDAFIRDRLQREGLVPNPVADPVTLIRRVTLDLTGLPPTPDEIDAFVAETARDPAAYDKLVDRLLESPRHAEHQARLWLDAARYGDTHGLHLDNERSIWPYRDWVIEAYRKNLPFNQFVIEQLAGDLLPNATVSQKVASGFNRCNVTTSEGGAIDAEFDFRYAVDRAETVGTVFLGLTAGCAVCHDHKYDPLTQKEFYQLYAFFYNMADAAMDGNALLPPPSIKVPTPEQERALAEARDRWEKAEAAFNQALATLPYRDPVGPTQLAELTNGLPRYQVWIDDDLPDGAKPTANGTQPWTFITKDQGPVFLGQRAHTRTAQGLDQHYFTDAAFGLTIDEGDRLFAYVWIDPQNPPKAIMLQFHAQGNWNHRVHWGENLIPFGEINTPANRPMGPLPPPGKWVRLEVDAAQVGLTPGMVVDGWAFTQHDGTVYWDAAGIVSGLPQGPQVRESLALWSERERRRPSADLPNPVKQALAVEPEKRDDSQRATIRMHFLAKVHPLTQAALAAVQSERDQARSAFEAADAAIPATLISQERAERRQAYVMERGQYDRPTEPVQPGVPSWLPPLPPDAPPNRLGLALWLTRPDHPLTSRVTVNRFWQQCFGVGLVKTTEDFGVQGDRPSHPDLLDWLAVEFVESGWNVRHLLKLIVSSATYRQSSVIDPSRLELDPSNRWLSRAPRFRLDGEVIRDQALLVSGLLVERIGGKSVKPYQPSGLWEAVGFTSSNTAKFVQDHGEALYRRSLYTFWKRTSPPPMLQLFDAPTRESCVVRRPRTNTPLQALALMNDIQFVEAARVMAARLLDPAAAYSPTALSPASADESRLVWGFRLVVGREPTTNELAILQTQLSTHRHHYAAHVEQARRLVKIGEAPAVEHFDPVEHAAWTMICNLLLNLDEALTRP</sequence>
<keyword evidence="1 4" id="KW-0349">Heme</keyword>
<dbReference type="STRING" id="575540.Isop_1705"/>
<dbReference type="GO" id="GO:0020037">
    <property type="term" value="F:heme binding"/>
    <property type="evidence" value="ECO:0007669"/>
    <property type="project" value="InterPro"/>
</dbReference>
<keyword evidence="5" id="KW-0732">Signal</keyword>
<evidence type="ECO:0000256" key="4">
    <source>
        <dbReference type="PROSITE-ProRule" id="PRU00433"/>
    </source>
</evidence>
<dbReference type="PANTHER" id="PTHR35889:SF3">
    <property type="entry name" value="F-BOX DOMAIN-CONTAINING PROTEIN"/>
    <property type="match status" value="1"/>
</dbReference>
<feature type="chain" id="PRO_5003229358" description="Cytochrome c domain-containing protein" evidence="5">
    <location>
        <begin position="33"/>
        <end position="1072"/>
    </location>
</feature>
<feature type="signal peptide" evidence="5">
    <location>
        <begin position="1"/>
        <end position="32"/>
    </location>
</feature>
<organism evidence="7 8">
    <name type="scientific">Isosphaera pallida (strain ATCC 43644 / DSM 9630 / IS1B)</name>
    <dbReference type="NCBI Taxonomy" id="575540"/>
    <lineage>
        <taxon>Bacteria</taxon>
        <taxon>Pseudomonadati</taxon>
        <taxon>Planctomycetota</taxon>
        <taxon>Planctomycetia</taxon>
        <taxon>Isosphaerales</taxon>
        <taxon>Isosphaeraceae</taxon>
        <taxon>Isosphaera</taxon>
    </lineage>
</organism>
<dbReference type="InterPro" id="IPR009056">
    <property type="entry name" value="Cyt_c-like_dom"/>
</dbReference>
<dbReference type="KEGG" id="ipa:Isop_1705"/>
<dbReference type="InterPro" id="IPR011429">
    <property type="entry name" value="Cyt_c_Planctomycete-type"/>
</dbReference>
<dbReference type="InParanoid" id="E8R0U3"/>
<keyword evidence="8" id="KW-1185">Reference proteome</keyword>
<reference evidence="7 8" key="2">
    <citation type="journal article" date="2011" name="Stand. Genomic Sci.">
        <title>Complete genome sequence of Isosphaera pallida type strain (IS1B).</title>
        <authorList>
            <consortium name="US DOE Joint Genome Institute (JGI-PGF)"/>
            <person name="Goker M."/>
            <person name="Cleland D."/>
            <person name="Saunders E."/>
            <person name="Lapidus A."/>
            <person name="Nolan M."/>
            <person name="Lucas S."/>
            <person name="Hammon N."/>
            <person name="Deshpande S."/>
            <person name="Cheng J.F."/>
            <person name="Tapia R."/>
            <person name="Han C."/>
            <person name="Goodwin L."/>
            <person name="Pitluck S."/>
            <person name="Liolios K."/>
            <person name="Pagani I."/>
            <person name="Ivanova N."/>
            <person name="Mavromatis K."/>
            <person name="Pati A."/>
            <person name="Chen A."/>
            <person name="Palaniappan K."/>
            <person name="Land M."/>
            <person name="Hauser L."/>
            <person name="Chang Y.J."/>
            <person name="Jeffries C.D."/>
            <person name="Detter J.C."/>
            <person name="Beck B."/>
            <person name="Woyke T."/>
            <person name="Bristow J."/>
            <person name="Eisen J.A."/>
            <person name="Markowitz V."/>
            <person name="Hugenholtz P."/>
            <person name="Kyrpides N.C."/>
            <person name="Klenk H.P."/>
        </authorList>
    </citation>
    <scope>NUCLEOTIDE SEQUENCE [LARGE SCALE GENOMIC DNA]</scope>
    <source>
        <strain evidence="8">ATCC 43644 / DSM 9630 / IS1B</strain>
    </source>
</reference>
<name>E8R0U3_ISOPI</name>
<dbReference type="PROSITE" id="PS51007">
    <property type="entry name" value="CYTC"/>
    <property type="match status" value="1"/>
</dbReference>
<dbReference type="Proteomes" id="UP000008631">
    <property type="component" value="Chromosome"/>
</dbReference>
<dbReference type="Pfam" id="PF07583">
    <property type="entry name" value="PSCyt2"/>
    <property type="match status" value="1"/>
</dbReference>
<protein>
    <recommendedName>
        <fullName evidence="6">Cytochrome c domain-containing protein</fullName>
    </recommendedName>
</protein>
<dbReference type="GO" id="GO:0009055">
    <property type="term" value="F:electron transfer activity"/>
    <property type="evidence" value="ECO:0007669"/>
    <property type="project" value="InterPro"/>
</dbReference>
<evidence type="ECO:0000259" key="6">
    <source>
        <dbReference type="PROSITE" id="PS51007"/>
    </source>
</evidence>
<dbReference type="eggNOG" id="COG2010">
    <property type="taxonomic scope" value="Bacteria"/>
</dbReference>
<evidence type="ECO:0000256" key="5">
    <source>
        <dbReference type="SAM" id="SignalP"/>
    </source>
</evidence>
<gene>
    <name evidence="7" type="ordered locus">Isop_1705</name>
</gene>
<feature type="domain" description="Cytochrome c" evidence="6">
    <location>
        <begin position="32"/>
        <end position="140"/>
    </location>
</feature>
<evidence type="ECO:0000313" key="8">
    <source>
        <dbReference type="Proteomes" id="UP000008631"/>
    </source>
</evidence>
<keyword evidence="3 4" id="KW-0408">Iron</keyword>
<dbReference type="InterPro" id="IPR011444">
    <property type="entry name" value="DUF1549"/>
</dbReference>
<dbReference type="AlphaFoldDB" id="E8R0U3"/>
<dbReference type="GO" id="GO:0046872">
    <property type="term" value="F:metal ion binding"/>
    <property type="evidence" value="ECO:0007669"/>
    <property type="project" value="UniProtKB-KW"/>
</dbReference>
<dbReference type="InterPro" id="IPR022655">
    <property type="entry name" value="DUF1553"/>
</dbReference>
<accession>E8R0U3</accession>
<evidence type="ECO:0000256" key="3">
    <source>
        <dbReference type="ARBA" id="ARBA00023004"/>
    </source>
</evidence>
<dbReference type="HOGENOM" id="CLU_005632_1_0_0"/>
<dbReference type="InterPro" id="IPR036909">
    <property type="entry name" value="Cyt_c-like_dom_sf"/>
</dbReference>
<evidence type="ECO:0000256" key="2">
    <source>
        <dbReference type="ARBA" id="ARBA00022723"/>
    </source>
</evidence>
<proteinExistence type="predicted"/>
<dbReference type="PANTHER" id="PTHR35889">
    <property type="entry name" value="CYCLOINULO-OLIGOSACCHARIDE FRUCTANOTRANSFERASE-RELATED"/>
    <property type="match status" value="1"/>
</dbReference>
<dbReference type="SUPFAM" id="SSF46626">
    <property type="entry name" value="Cytochrome c"/>
    <property type="match status" value="1"/>
</dbReference>
<evidence type="ECO:0000313" key="7">
    <source>
        <dbReference type="EMBL" id="ADV62289.1"/>
    </source>
</evidence>
<reference key="1">
    <citation type="submission" date="2010-11" db="EMBL/GenBank/DDBJ databases">
        <title>The complete sequence of chromosome of Isophaera pallida ATCC 43644.</title>
        <authorList>
            <consortium name="US DOE Joint Genome Institute (JGI-PGF)"/>
            <person name="Lucas S."/>
            <person name="Copeland A."/>
            <person name="Lapidus A."/>
            <person name="Bruce D."/>
            <person name="Goodwin L."/>
            <person name="Pitluck S."/>
            <person name="Kyrpides N."/>
            <person name="Mavromatis K."/>
            <person name="Pagani I."/>
            <person name="Ivanova N."/>
            <person name="Saunders E."/>
            <person name="Brettin T."/>
            <person name="Detter J.C."/>
            <person name="Han C."/>
            <person name="Tapia R."/>
            <person name="Land M."/>
            <person name="Hauser L."/>
            <person name="Markowitz V."/>
            <person name="Cheng J.-F."/>
            <person name="Hugenholtz P."/>
            <person name="Woyke T."/>
            <person name="Wu D."/>
            <person name="Eisen J.A."/>
        </authorList>
    </citation>
    <scope>NUCLEOTIDE SEQUENCE</scope>
    <source>
        <strain>ATCC 43644</strain>
    </source>
</reference>
<dbReference type="EMBL" id="CP002353">
    <property type="protein sequence ID" value="ADV62289.1"/>
    <property type="molecule type" value="Genomic_DNA"/>
</dbReference>
<dbReference type="Pfam" id="PF07635">
    <property type="entry name" value="PSCyt1"/>
    <property type="match status" value="1"/>
</dbReference>